<dbReference type="EMBL" id="LLXJ01013092">
    <property type="protein sequence ID" value="PKB91951.1"/>
    <property type="molecule type" value="Genomic_DNA"/>
</dbReference>
<sequence>MNKFRRCRIGSEIFGSSMSSRHVNSSSDDEHETCTVELWRSEFYHESRDCIIPVHHILGWFIPVKYKISDRQNAVEYLAINPINRKYHIKYSQLPL</sequence>
<name>A0A2N0NBK6_9GLOM</name>
<reference evidence="1 2" key="2">
    <citation type="submission" date="2017-09" db="EMBL/GenBank/DDBJ databases">
        <title>Extensive intraspecific genome diversity in a model arbuscular mycorrhizal fungus.</title>
        <authorList>
            <person name="Chen E.C."/>
            <person name="Morin E."/>
            <person name="Beaudet D."/>
            <person name="Noel J."/>
            <person name="Ndikumana S."/>
            <person name="Charron P."/>
            <person name="St-Onge C."/>
            <person name="Giorgi J."/>
            <person name="Grigoriev I.V."/>
            <person name="Roux C."/>
            <person name="Martin F.M."/>
            <person name="Corradi N."/>
        </authorList>
    </citation>
    <scope>NUCLEOTIDE SEQUENCE [LARGE SCALE GENOMIC DNA]</scope>
    <source>
        <strain evidence="1 2">A5</strain>
    </source>
</reference>
<dbReference type="Proteomes" id="UP000232722">
    <property type="component" value="Unassembled WGS sequence"/>
</dbReference>
<proteinExistence type="predicted"/>
<evidence type="ECO:0000313" key="2">
    <source>
        <dbReference type="Proteomes" id="UP000232722"/>
    </source>
</evidence>
<evidence type="ECO:0000313" key="1">
    <source>
        <dbReference type="EMBL" id="PKB91951.1"/>
    </source>
</evidence>
<reference evidence="1 2" key="1">
    <citation type="submission" date="2016-04" db="EMBL/GenBank/DDBJ databases">
        <title>Genome analyses suggest a sexual origin of heterokaryosis in a supposedly ancient asexual fungus.</title>
        <authorList>
            <person name="Ropars J."/>
            <person name="Sedzielewska K."/>
            <person name="Noel J."/>
            <person name="Charron P."/>
            <person name="Farinelli L."/>
            <person name="Marton T."/>
            <person name="Kruger M."/>
            <person name="Pelin A."/>
            <person name="Brachmann A."/>
            <person name="Corradi N."/>
        </authorList>
    </citation>
    <scope>NUCLEOTIDE SEQUENCE [LARGE SCALE GENOMIC DNA]</scope>
    <source>
        <strain evidence="1 2">A5</strain>
    </source>
</reference>
<comment type="caution">
    <text evidence="1">The sequence shown here is derived from an EMBL/GenBank/DDBJ whole genome shotgun (WGS) entry which is preliminary data.</text>
</comment>
<protein>
    <submittedName>
        <fullName evidence="1">Uncharacterized protein</fullName>
    </submittedName>
</protein>
<accession>A0A2N0NBK6</accession>
<gene>
    <name evidence="1" type="ORF">RhiirA5_446833</name>
</gene>
<organism evidence="1 2">
    <name type="scientific">Rhizophagus irregularis</name>
    <dbReference type="NCBI Taxonomy" id="588596"/>
    <lineage>
        <taxon>Eukaryota</taxon>
        <taxon>Fungi</taxon>
        <taxon>Fungi incertae sedis</taxon>
        <taxon>Mucoromycota</taxon>
        <taxon>Glomeromycotina</taxon>
        <taxon>Glomeromycetes</taxon>
        <taxon>Glomerales</taxon>
        <taxon>Glomeraceae</taxon>
        <taxon>Rhizophagus</taxon>
    </lineage>
</organism>
<dbReference type="AlphaFoldDB" id="A0A2N0NBK6"/>